<organism evidence="3 4">
    <name type="scientific">Acuticoccus mangrovi</name>
    <dbReference type="NCBI Taxonomy" id="2796142"/>
    <lineage>
        <taxon>Bacteria</taxon>
        <taxon>Pseudomonadati</taxon>
        <taxon>Pseudomonadota</taxon>
        <taxon>Alphaproteobacteria</taxon>
        <taxon>Hyphomicrobiales</taxon>
        <taxon>Amorphaceae</taxon>
        <taxon>Acuticoccus</taxon>
    </lineage>
</organism>
<dbReference type="SUPFAM" id="SSF53807">
    <property type="entry name" value="Helical backbone' metal receptor"/>
    <property type="match status" value="1"/>
</dbReference>
<dbReference type="AlphaFoldDB" id="A0A934IUJ1"/>
<gene>
    <name evidence="3" type="ORF">JCR33_22145</name>
</gene>
<evidence type="ECO:0000256" key="1">
    <source>
        <dbReference type="SAM" id="SignalP"/>
    </source>
</evidence>
<evidence type="ECO:0000313" key="3">
    <source>
        <dbReference type="EMBL" id="MBJ3778417.1"/>
    </source>
</evidence>
<dbReference type="RefSeq" id="WP_198884321.1">
    <property type="nucleotide sequence ID" value="NZ_JAEKJA010000027.1"/>
</dbReference>
<proteinExistence type="predicted"/>
<keyword evidence="1" id="KW-0732">Signal</keyword>
<comment type="caution">
    <text evidence="3">The sequence shown here is derived from an EMBL/GenBank/DDBJ whole genome shotgun (WGS) entry which is preliminary data.</text>
</comment>
<feature type="chain" id="PRO_5037692434" evidence="1">
    <location>
        <begin position="24"/>
        <end position="351"/>
    </location>
</feature>
<accession>A0A934IUJ1</accession>
<evidence type="ECO:0000313" key="4">
    <source>
        <dbReference type="Proteomes" id="UP000609531"/>
    </source>
</evidence>
<dbReference type="Proteomes" id="UP000609531">
    <property type="component" value="Unassembled WGS sequence"/>
</dbReference>
<dbReference type="Pfam" id="PF01497">
    <property type="entry name" value="Peripla_BP_2"/>
    <property type="match status" value="1"/>
</dbReference>
<dbReference type="Gene3D" id="3.40.50.1980">
    <property type="entry name" value="Nitrogenase molybdenum iron protein domain"/>
    <property type="match status" value="2"/>
</dbReference>
<dbReference type="PANTHER" id="PTHR30535:SF34">
    <property type="entry name" value="MOLYBDATE-BINDING PROTEIN MOLA"/>
    <property type="match status" value="1"/>
</dbReference>
<dbReference type="EMBL" id="JAEKJA010000027">
    <property type="protein sequence ID" value="MBJ3778417.1"/>
    <property type="molecule type" value="Genomic_DNA"/>
</dbReference>
<dbReference type="PANTHER" id="PTHR30535">
    <property type="entry name" value="VITAMIN B12-BINDING PROTEIN"/>
    <property type="match status" value="1"/>
</dbReference>
<name>A0A934IUJ1_9HYPH</name>
<protein>
    <submittedName>
        <fullName evidence="3">ABC transporter substrate-binding protein</fullName>
    </submittedName>
</protein>
<keyword evidence="4" id="KW-1185">Reference proteome</keyword>
<feature type="signal peptide" evidence="1">
    <location>
        <begin position="1"/>
        <end position="23"/>
    </location>
</feature>
<dbReference type="InterPro" id="IPR050902">
    <property type="entry name" value="ABC_Transporter_SBP"/>
</dbReference>
<sequence>MKPVTVAAIIAAGLVLTAETAAAQVEFKDHRGKEIVLDAPPQKVVTIVRSGPILYRAVDGSADHIAAVNQSFFKRDYVAGLYGELLPELGTLTPTAAIEGFVPNIEAILEIAPDAVIQWASEGAEPLERVGLNVIIWDCCTAEQRRDYVTLTGHLTGKEAHAKAILDLQDASAATMRETFAAMPDADKVSALYIDQFGDQIRIIANGSLDLSLSGVTNPAADDTGQWWQTIDLEQLFAWNPDMILIPPYAHDLTPASFYGNALLADLDAVKNRRVYKIPAFAGSPDAPEIFLSSPWLAAVAHGADTVPQLRGEIHDAYAAIYGIDLGAAQMDSVLYMDQNAASDGYSAIFR</sequence>
<dbReference type="InterPro" id="IPR002491">
    <property type="entry name" value="ABC_transptr_periplasmic_BD"/>
</dbReference>
<reference evidence="3" key="1">
    <citation type="submission" date="2020-12" db="EMBL/GenBank/DDBJ databases">
        <title>Bacterial taxonomy.</title>
        <authorList>
            <person name="Pan X."/>
        </authorList>
    </citation>
    <scope>NUCLEOTIDE SEQUENCE</scope>
    <source>
        <strain evidence="3">B2012</strain>
    </source>
</reference>
<dbReference type="PROSITE" id="PS50983">
    <property type="entry name" value="FE_B12_PBP"/>
    <property type="match status" value="1"/>
</dbReference>
<evidence type="ECO:0000259" key="2">
    <source>
        <dbReference type="PROSITE" id="PS50983"/>
    </source>
</evidence>
<feature type="domain" description="Fe/B12 periplasmic-binding" evidence="2">
    <location>
        <begin position="43"/>
        <end position="318"/>
    </location>
</feature>